<dbReference type="AlphaFoldDB" id="A0A9X2DNY5"/>
<dbReference type="Proteomes" id="UP001139179">
    <property type="component" value="Unassembled WGS sequence"/>
</dbReference>
<keyword evidence="4" id="KW-1185">Reference proteome</keyword>
<dbReference type="Gene3D" id="3.40.50.720">
    <property type="entry name" value="NAD(P)-binding Rossmann-like Domain"/>
    <property type="match status" value="1"/>
</dbReference>
<name>A0A9X2DNY5_9BACI</name>
<sequence length="328" mass="36446">MTVLITGGCGFIGMNIAEHLTKQGIDVVLLDMAPLLKEAEDTLKTNGGTYHHVQASILDSTQIKRIIKSYSITEIIHAAVITPDLTREKTASKQILDVNFSGTVEVLEAALSNKIEKLIYLSSASVYGDAAFAYTSVHEDTAHPRPKTLYAISKFAAEKTALRYKQLFDLDIRIVRVGTVFGPWERNTGVRDTLSAPLQATRLAYLHQKAFLPRKGPNDWVYSRDIAGAVATILQKTAISSDVLNISSGTSWTVYDWCKKLQTILPDFQYELVQSAEQANISFHGSQDRSPLSIQKLIDDAGYTPAYDLDSAFDDYISWIDSQSEFWQ</sequence>
<dbReference type="EMBL" id="JAMBOL010000007">
    <property type="protein sequence ID" value="MCM3714431.1"/>
    <property type="molecule type" value="Genomic_DNA"/>
</dbReference>
<comment type="similarity">
    <text evidence="1">Belongs to the NAD(P)-dependent epimerase/dehydratase family.</text>
</comment>
<feature type="domain" description="NAD-dependent epimerase/dehydratase" evidence="2">
    <location>
        <begin position="3"/>
        <end position="246"/>
    </location>
</feature>
<organism evidence="3 4">
    <name type="scientific">Halalkalibacter oceani</name>
    <dbReference type="NCBI Taxonomy" id="1653776"/>
    <lineage>
        <taxon>Bacteria</taxon>
        <taxon>Bacillati</taxon>
        <taxon>Bacillota</taxon>
        <taxon>Bacilli</taxon>
        <taxon>Bacillales</taxon>
        <taxon>Bacillaceae</taxon>
        <taxon>Halalkalibacter</taxon>
    </lineage>
</organism>
<reference evidence="3" key="1">
    <citation type="submission" date="2022-05" db="EMBL/GenBank/DDBJ databases">
        <title>Comparative Genomics of Spacecraft Associated Microbes.</title>
        <authorList>
            <person name="Tran M.T."/>
            <person name="Wright A."/>
            <person name="Seuylemezian A."/>
            <person name="Eisen J."/>
            <person name="Coil D."/>
        </authorList>
    </citation>
    <scope>NUCLEOTIDE SEQUENCE</scope>
    <source>
        <strain evidence="3">214.1.1</strain>
    </source>
</reference>
<comment type="caution">
    <text evidence="3">The sequence shown here is derived from an EMBL/GenBank/DDBJ whole genome shotgun (WGS) entry which is preliminary data.</text>
</comment>
<dbReference type="Pfam" id="PF01370">
    <property type="entry name" value="Epimerase"/>
    <property type="match status" value="1"/>
</dbReference>
<dbReference type="RefSeq" id="WP_251223211.1">
    <property type="nucleotide sequence ID" value="NZ_JAMBOL010000007.1"/>
</dbReference>
<evidence type="ECO:0000256" key="1">
    <source>
        <dbReference type="ARBA" id="ARBA00007637"/>
    </source>
</evidence>
<accession>A0A9X2DNY5</accession>
<dbReference type="SUPFAM" id="SSF51735">
    <property type="entry name" value="NAD(P)-binding Rossmann-fold domains"/>
    <property type="match status" value="1"/>
</dbReference>
<gene>
    <name evidence="3" type="ORF">M3202_10060</name>
</gene>
<dbReference type="PANTHER" id="PTHR43000">
    <property type="entry name" value="DTDP-D-GLUCOSE 4,6-DEHYDRATASE-RELATED"/>
    <property type="match status" value="1"/>
</dbReference>
<dbReference type="CDD" id="cd08946">
    <property type="entry name" value="SDR_e"/>
    <property type="match status" value="1"/>
</dbReference>
<protein>
    <submittedName>
        <fullName evidence="3">NAD(P)-dependent oxidoreductase</fullName>
    </submittedName>
</protein>
<evidence type="ECO:0000313" key="3">
    <source>
        <dbReference type="EMBL" id="MCM3714431.1"/>
    </source>
</evidence>
<proteinExistence type="inferred from homology"/>
<dbReference type="InterPro" id="IPR036291">
    <property type="entry name" value="NAD(P)-bd_dom_sf"/>
</dbReference>
<dbReference type="InterPro" id="IPR001509">
    <property type="entry name" value="Epimerase_deHydtase"/>
</dbReference>
<evidence type="ECO:0000313" key="4">
    <source>
        <dbReference type="Proteomes" id="UP001139179"/>
    </source>
</evidence>
<evidence type="ECO:0000259" key="2">
    <source>
        <dbReference type="Pfam" id="PF01370"/>
    </source>
</evidence>